<dbReference type="EMBL" id="JAVRFJ010000111">
    <property type="protein sequence ID" value="MDT0574464.1"/>
    <property type="molecule type" value="Genomic_DNA"/>
</dbReference>
<dbReference type="Proteomes" id="UP001180737">
    <property type="component" value="Unassembled WGS sequence"/>
</dbReference>
<dbReference type="InterPro" id="IPR031832">
    <property type="entry name" value="DUF4747"/>
</dbReference>
<protein>
    <submittedName>
        <fullName evidence="1">DUF4747 family protein</fullName>
    </submittedName>
</protein>
<comment type="caution">
    <text evidence="1">The sequence shown here is derived from an EMBL/GenBank/DDBJ whole genome shotgun (WGS) entry which is preliminary data.</text>
</comment>
<name>A0ABU2ZCX9_9ACTN</name>
<organism evidence="1 2">
    <name type="scientific">Streptomyces gottesmaniae</name>
    <dbReference type="NCBI Taxonomy" id="3075518"/>
    <lineage>
        <taxon>Bacteria</taxon>
        <taxon>Bacillati</taxon>
        <taxon>Actinomycetota</taxon>
        <taxon>Actinomycetes</taxon>
        <taxon>Kitasatosporales</taxon>
        <taxon>Streptomycetaceae</taxon>
        <taxon>Streptomyces</taxon>
    </lineage>
</organism>
<proteinExistence type="predicted"/>
<keyword evidence="2" id="KW-1185">Reference proteome</keyword>
<evidence type="ECO:0000313" key="2">
    <source>
        <dbReference type="Proteomes" id="UP001180737"/>
    </source>
</evidence>
<reference evidence="1" key="1">
    <citation type="submission" date="2024-05" db="EMBL/GenBank/DDBJ databases">
        <title>30 novel species of actinomycetes from the DSMZ collection.</title>
        <authorList>
            <person name="Nouioui I."/>
        </authorList>
    </citation>
    <scope>NUCLEOTIDE SEQUENCE</scope>
    <source>
        <strain evidence="1">DSM 3412</strain>
    </source>
</reference>
<accession>A0ABU2ZCX9</accession>
<sequence length="138" mass="15176">LEEGETRVEVTVVPSAEALDMIFAMPRLKKLEINVVRPNPDSLDEQEERILQKLLDQGAKEQTVVLKKRPGIQKLTPDEDTRTLAKVAANNGSVSAEGRDDDGKTVFESTKDHPKTVRAEVVGTSSVATFFARIASFL</sequence>
<dbReference type="RefSeq" id="WP_311593590.1">
    <property type="nucleotide sequence ID" value="NZ_JAVRFJ010000111.1"/>
</dbReference>
<gene>
    <name evidence="1" type="ORF">RM704_44620</name>
</gene>
<dbReference type="Pfam" id="PF15931">
    <property type="entry name" value="DUF4747"/>
    <property type="match status" value="1"/>
</dbReference>
<feature type="non-terminal residue" evidence="1">
    <location>
        <position position="1"/>
    </location>
</feature>
<evidence type="ECO:0000313" key="1">
    <source>
        <dbReference type="EMBL" id="MDT0574464.1"/>
    </source>
</evidence>